<name>A0A0L0DQ47_THETB</name>
<dbReference type="eggNOG" id="KOG0324">
    <property type="taxonomic scope" value="Eukaryota"/>
</dbReference>
<dbReference type="InterPro" id="IPR011989">
    <property type="entry name" value="ARM-like"/>
</dbReference>
<evidence type="ECO:0000259" key="4">
    <source>
        <dbReference type="PROSITE" id="PS51396"/>
    </source>
</evidence>
<dbReference type="Gene3D" id="3.90.1720.30">
    <property type="entry name" value="PPPDE domains"/>
    <property type="match status" value="1"/>
</dbReference>
<accession>A0A0L0DQ47</accession>
<comment type="similarity">
    <text evidence="1">Belongs to the DeSI family.</text>
</comment>
<keyword evidence="2" id="KW-0645">Protease</keyword>
<evidence type="ECO:0000313" key="7">
    <source>
        <dbReference type="Proteomes" id="UP000054408"/>
    </source>
</evidence>
<organism evidence="6 7">
    <name type="scientific">Thecamonas trahens ATCC 50062</name>
    <dbReference type="NCBI Taxonomy" id="461836"/>
    <lineage>
        <taxon>Eukaryota</taxon>
        <taxon>Apusozoa</taxon>
        <taxon>Apusomonadida</taxon>
        <taxon>Apusomonadidae</taxon>
        <taxon>Thecamonas</taxon>
    </lineage>
</organism>
<dbReference type="OMA" id="NCNTFAN"/>
<dbReference type="SMART" id="SM01179">
    <property type="entry name" value="DUF862"/>
    <property type="match status" value="1"/>
</dbReference>
<keyword evidence="3" id="KW-0378">Hydrolase</keyword>
<dbReference type="InterPro" id="IPR013535">
    <property type="entry name" value="PUL_dom"/>
</dbReference>
<sequence>MSSGASVRLHVYDLSGGMAMAMSQSFIGKRIDGIWHTGIVVYGNEYYYGGGLQVAPAGVTPYGNPVKVEELGRTSKSKAEFEAFLAQLAPSFTPASYHLLDNNCNHFTDAASRWLTGNPIPAYVRELPSEFLSTPLGQMMRPVIDSMMGGMGGALGESVNSVSSAVPVASATADSASSSESSIAPTPRYRLASDTSFVTFASFNAGGVTKHIRSQLEKDQHAALAEMVAATCGSVDALCEWIADLKADPEAAGSAQLAGSAFDALLNLALMGLEGKDAFAVLDVLRIAVLRPRLAQHLLADKDDARLASLWALAQPDSAVRHVRIMVFRLVANVLSMPRAGAYLRATNERATALVSLLLAHTTDEVEAAVRTPAIAAVHNLAMIADTAELSDTYLQLVAGLTERLLHIDLALVTDLLDLYRLAKALAHLVVEAPHGTTLVQQLGLPASPWLAAAQNPPGAPPPPGSPAALISELARELAAILA</sequence>
<reference evidence="6 7" key="1">
    <citation type="submission" date="2010-05" db="EMBL/GenBank/DDBJ databases">
        <title>The Genome Sequence of Thecamonas trahens ATCC 50062.</title>
        <authorList>
            <consortium name="The Broad Institute Genome Sequencing Platform"/>
            <person name="Russ C."/>
            <person name="Cuomo C."/>
            <person name="Shea T."/>
            <person name="Young S.K."/>
            <person name="Zeng Q."/>
            <person name="Koehrsen M."/>
            <person name="Haas B."/>
            <person name="Borodovsky M."/>
            <person name="Guigo R."/>
            <person name="Alvarado L."/>
            <person name="Berlin A."/>
            <person name="Bochicchio J."/>
            <person name="Borenstein D."/>
            <person name="Chapman S."/>
            <person name="Chen Z."/>
            <person name="Freedman E."/>
            <person name="Gellesch M."/>
            <person name="Goldberg J."/>
            <person name="Griggs A."/>
            <person name="Gujja S."/>
            <person name="Heilman E."/>
            <person name="Heiman D."/>
            <person name="Hepburn T."/>
            <person name="Howarth C."/>
            <person name="Jen D."/>
            <person name="Larson L."/>
            <person name="Mehta T."/>
            <person name="Park D."/>
            <person name="Pearson M."/>
            <person name="Roberts A."/>
            <person name="Saif S."/>
            <person name="Shenoy N."/>
            <person name="Sisk P."/>
            <person name="Stolte C."/>
            <person name="Sykes S."/>
            <person name="Thomson T."/>
            <person name="Walk T."/>
            <person name="White J."/>
            <person name="Yandava C."/>
            <person name="Burger G."/>
            <person name="Gray M.W."/>
            <person name="Holland P.W.H."/>
            <person name="King N."/>
            <person name="Lang F.B.F."/>
            <person name="Roger A.J."/>
            <person name="Ruiz-Trillo I."/>
            <person name="Lander E."/>
            <person name="Nusbaum C."/>
        </authorList>
    </citation>
    <scope>NUCLEOTIDE SEQUENCE [LARGE SCALE GENOMIC DNA]</scope>
    <source>
        <strain evidence="6 7">ATCC 50062</strain>
    </source>
</reference>
<dbReference type="AlphaFoldDB" id="A0A0L0DQ47"/>
<dbReference type="GO" id="GO:0006508">
    <property type="term" value="P:proteolysis"/>
    <property type="evidence" value="ECO:0007669"/>
    <property type="project" value="UniProtKB-KW"/>
</dbReference>
<dbReference type="GO" id="GO:0008233">
    <property type="term" value="F:peptidase activity"/>
    <property type="evidence" value="ECO:0007669"/>
    <property type="project" value="UniProtKB-KW"/>
</dbReference>
<dbReference type="OrthoDB" id="21221at2759"/>
<dbReference type="RefSeq" id="XP_013753957.1">
    <property type="nucleotide sequence ID" value="XM_013898503.1"/>
</dbReference>
<evidence type="ECO:0000256" key="2">
    <source>
        <dbReference type="ARBA" id="ARBA00022670"/>
    </source>
</evidence>
<dbReference type="InterPro" id="IPR008580">
    <property type="entry name" value="PPPDE_dom"/>
</dbReference>
<dbReference type="Proteomes" id="UP000054408">
    <property type="component" value="Unassembled WGS sequence"/>
</dbReference>
<dbReference type="PROSITE" id="PS51396">
    <property type="entry name" value="PUL"/>
    <property type="match status" value="1"/>
</dbReference>
<dbReference type="Pfam" id="PF05903">
    <property type="entry name" value="Peptidase_C97"/>
    <property type="match status" value="1"/>
</dbReference>
<feature type="domain" description="PPPDE" evidence="5">
    <location>
        <begin position="5"/>
        <end position="145"/>
    </location>
</feature>
<dbReference type="STRING" id="461836.A0A0L0DQ47"/>
<dbReference type="Pfam" id="PF08324">
    <property type="entry name" value="PUL"/>
    <property type="match status" value="1"/>
</dbReference>
<dbReference type="InterPro" id="IPR042266">
    <property type="entry name" value="PPPDE_sf"/>
</dbReference>
<protein>
    <submittedName>
        <fullName evidence="6">Thioredoxin</fullName>
    </submittedName>
</protein>
<dbReference type="PANTHER" id="PTHR12378">
    <property type="entry name" value="DESUMOYLATING ISOPEPTIDASE"/>
    <property type="match status" value="1"/>
</dbReference>
<feature type="domain" description="PUL" evidence="4">
    <location>
        <begin position="190"/>
        <end position="481"/>
    </location>
</feature>
<dbReference type="GO" id="GO:0070646">
    <property type="term" value="P:protein modification by small protein removal"/>
    <property type="evidence" value="ECO:0007669"/>
    <property type="project" value="TreeGrafter"/>
</dbReference>
<evidence type="ECO:0000256" key="1">
    <source>
        <dbReference type="ARBA" id="ARBA00008140"/>
    </source>
</evidence>
<evidence type="ECO:0000259" key="5">
    <source>
        <dbReference type="PROSITE" id="PS51858"/>
    </source>
</evidence>
<keyword evidence="7" id="KW-1185">Reference proteome</keyword>
<proteinExistence type="inferred from homology"/>
<gene>
    <name evidence="6" type="ORF">AMSG_09915</name>
</gene>
<dbReference type="Gene3D" id="1.25.10.10">
    <property type="entry name" value="Leucine-rich Repeat Variant"/>
    <property type="match status" value="1"/>
</dbReference>
<dbReference type="PROSITE" id="PS51858">
    <property type="entry name" value="PPPDE"/>
    <property type="match status" value="1"/>
</dbReference>
<dbReference type="EMBL" id="GL349486">
    <property type="protein sequence ID" value="KNC54136.1"/>
    <property type="molecule type" value="Genomic_DNA"/>
</dbReference>
<evidence type="ECO:0000256" key="3">
    <source>
        <dbReference type="ARBA" id="ARBA00022801"/>
    </source>
</evidence>
<dbReference type="GeneID" id="25568268"/>
<evidence type="ECO:0000313" key="6">
    <source>
        <dbReference type="EMBL" id="KNC54136.1"/>
    </source>
</evidence>
<dbReference type="PANTHER" id="PTHR12378:SF7">
    <property type="entry name" value="DESUMOYLATING ISOPEPTIDASE 1"/>
    <property type="match status" value="1"/>
</dbReference>